<keyword evidence="4" id="KW-0723">Serine/threonine-protein kinase</keyword>
<organism evidence="6 7">
    <name type="scientific">Giardia duodenalis assemblage B</name>
    <dbReference type="NCBI Taxonomy" id="1394984"/>
    <lineage>
        <taxon>Eukaryota</taxon>
        <taxon>Metamonada</taxon>
        <taxon>Diplomonadida</taxon>
        <taxon>Hexamitidae</taxon>
        <taxon>Giardiinae</taxon>
        <taxon>Giardia</taxon>
    </lineage>
</organism>
<feature type="binding site" evidence="3">
    <location>
        <position position="46"/>
    </location>
    <ligand>
        <name>ATP</name>
        <dbReference type="ChEBI" id="CHEBI:30616"/>
    </ligand>
</feature>
<keyword evidence="2 3" id="KW-0067">ATP-binding</keyword>
<evidence type="ECO:0000256" key="2">
    <source>
        <dbReference type="ARBA" id="ARBA00022840"/>
    </source>
</evidence>
<evidence type="ECO:0000256" key="4">
    <source>
        <dbReference type="RuleBase" id="RU000304"/>
    </source>
</evidence>
<dbReference type="InterPro" id="IPR017441">
    <property type="entry name" value="Protein_kinase_ATP_BS"/>
</dbReference>
<name>A0A132NSQ5_GIAIN</name>
<accession>A0A132NSQ5</accession>
<dbReference type="GO" id="GO:0005634">
    <property type="term" value="C:nucleus"/>
    <property type="evidence" value="ECO:0007669"/>
    <property type="project" value="TreeGrafter"/>
</dbReference>
<dbReference type="InterPro" id="IPR008271">
    <property type="entry name" value="Ser/Thr_kinase_AS"/>
</dbReference>
<protein>
    <submittedName>
        <fullName evidence="6">Kinase/ CMGC CDK</fullName>
    </submittedName>
</protein>
<evidence type="ECO:0000259" key="5">
    <source>
        <dbReference type="PROSITE" id="PS50011"/>
    </source>
</evidence>
<keyword evidence="6" id="KW-0418">Kinase</keyword>
<dbReference type="PROSITE" id="PS00107">
    <property type="entry name" value="PROTEIN_KINASE_ATP"/>
    <property type="match status" value="1"/>
</dbReference>
<evidence type="ECO:0000256" key="3">
    <source>
        <dbReference type="PROSITE-ProRule" id="PRU10141"/>
    </source>
</evidence>
<dbReference type="FunFam" id="1.10.510.10:FF:001462">
    <property type="entry name" value="Kinase, CMGC CDK"/>
    <property type="match status" value="1"/>
</dbReference>
<dbReference type="SMART" id="SM00220">
    <property type="entry name" value="S_TKc"/>
    <property type="match status" value="1"/>
</dbReference>
<dbReference type="VEuPathDB" id="GiardiaDB:QR46_2931"/>
<dbReference type="PROSITE" id="PS50011">
    <property type="entry name" value="PROTEIN_KINASE_DOM"/>
    <property type="match status" value="1"/>
</dbReference>
<comment type="similarity">
    <text evidence="4">Belongs to the protein kinase superfamily.</text>
</comment>
<dbReference type="EMBL" id="JXTI01000085">
    <property type="protein sequence ID" value="KWX13060.1"/>
    <property type="molecule type" value="Genomic_DNA"/>
</dbReference>
<dbReference type="OrthoDB" id="8693905at2759"/>
<dbReference type="Pfam" id="PF00069">
    <property type="entry name" value="Pkinase"/>
    <property type="match status" value="1"/>
</dbReference>
<evidence type="ECO:0000313" key="6">
    <source>
        <dbReference type="EMBL" id="KWX13060.1"/>
    </source>
</evidence>
<dbReference type="Gene3D" id="3.30.200.20">
    <property type="entry name" value="Phosphorylase Kinase, domain 1"/>
    <property type="match status" value="1"/>
</dbReference>
<sequence length="351" mass="39953">MIFPDLRPDESGAKEYTDLVTLIGSGTYGDVYRCQHKQTKTWYAIKRIKEGKESKMGLTGDKFMEIFAFRELSHPNILSCKSIFFHGARLCFALELCNTSLKSILNSGHSLTAEDRRTAYYQILLGLEYLHRNHISHFDLKPDNILIKDNSGSSVFKITDFGLSLITGRFRGPSIVYTGPGFRWTPIYRPPEVFGSTLEVGQSSDMWSIGLTFFEMIIQTSVIQAEESRIPAKIADLLGRLPNDMDPGISDWHGSFINLCGKDYTPPAQPYMHTLFERHGVRLEERQFITKFLQYSPEARITAADALQDPFLANCNKSCNILDRDRYERNLPPLQCVMYGPFNEKIGSNDM</sequence>
<gene>
    <name evidence="6" type="ORF">QR46_2931</name>
</gene>
<dbReference type="PROSITE" id="PS00108">
    <property type="entry name" value="PROTEIN_KINASE_ST"/>
    <property type="match status" value="1"/>
</dbReference>
<evidence type="ECO:0000256" key="1">
    <source>
        <dbReference type="ARBA" id="ARBA00022741"/>
    </source>
</evidence>
<dbReference type="GO" id="GO:0044773">
    <property type="term" value="P:mitotic DNA damage checkpoint signaling"/>
    <property type="evidence" value="ECO:0007669"/>
    <property type="project" value="TreeGrafter"/>
</dbReference>
<dbReference type="Proteomes" id="UP000070089">
    <property type="component" value="Unassembled WGS sequence"/>
</dbReference>
<dbReference type="GO" id="GO:0005524">
    <property type="term" value="F:ATP binding"/>
    <property type="evidence" value="ECO:0007669"/>
    <property type="project" value="UniProtKB-UniRule"/>
</dbReference>
<keyword evidence="1 3" id="KW-0547">Nucleotide-binding</keyword>
<dbReference type="GO" id="GO:0004674">
    <property type="term" value="F:protein serine/threonine kinase activity"/>
    <property type="evidence" value="ECO:0007669"/>
    <property type="project" value="UniProtKB-KW"/>
</dbReference>
<dbReference type="GO" id="GO:0005737">
    <property type="term" value="C:cytoplasm"/>
    <property type="evidence" value="ECO:0007669"/>
    <property type="project" value="TreeGrafter"/>
</dbReference>
<dbReference type="AlphaFoldDB" id="A0A132NSQ5"/>
<dbReference type="PANTHER" id="PTHR44167">
    <property type="entry name" value="OVARIAN-SPECIFIC SERINE/THREONINE-PROTEIN KINASE LOK-RELATED"/>
    <property type="match status" value="1"/>
</dbReference>
<dbReference type="Gene3D" id="1.10.510.10">
    <property type="entry name" value="Transferase(Phosphotransferase) domain 1"/>
    <property type="match status" value="1"/>
</dbReference>
<dbReference type="InterPro" id="IPR011009">
    <property type="entry name" value="Kinase-like_dom_sf"/>
</dbReference>
<feature type="domain" description="Protein kinase" evidence="5">
    <location>
        <begin position="17"/>
        <end position="312"/>
    </location>
</feature>
<proteinExistence type="inferred from homology"/>
<comment type="caution">
    <text evidence="6">The sequence shown here is derived from an EMBL/GenBank/DDBJ whole genome shotgun (WGS) entry which is preliminary data.</text>
</comment>
<dbReference type="SUPFAM" id="SSF56112">
    <property type="entry name" value="Protein kinase-like (PK-like)"/>
    <property type="match status" value="1"/>
</dbReference>
<reference evidence="6 7" key="1">
    <citation type="journal article" date="2015" name="Mol. Biochem. Parasitol.">
        <title>Identification of polymorphic genes for use in assemblage B genotyping assays through comparative genomics of multiple assemblage B Giardia duodenalis isolates.</title>
        <authorList>
            <person name="Wielinga C."/>
            <person name="Thompson R.C."/>
            <person name="Monis P."/>
            <person name="Ryan U."/>
        </authorList>
    </citation>
    <scope>NUCLEOTIDE SEQUENCE [LARGE SCALE GENOMIC DNA]</scope>
    <source>
        <strain evidence="6 7">BAH15c1</strain>
    </source>
</reference>
<keyword evidence="6" id="KW-0808">Transferase</keyword>
<dbReference type="PANTHER" id="PTHR44167:SF24">
    <property type="entry name" value="SERINE_THREONINE-PROTEIN KINASE CHK2"/>
    <property type="match status" value="1"/>
</dbReference>
<evidence type="ECO:0000313" key="7">
    <source>
        <dbReference type="Proteomes" id="UP000070089"/>
    </source>
</evidence>
<dbReference type="InterPro" id="IPR000719">
    <property type="entry name" value="Prot_kinase_dom"/>
</dbReference>